<gene>
    <name evidence="1" type="ORF">TM448B03686_0010</name>
</gene>
<organism evidence="1">
    <name type="scientific">viral metagenome</name>
    <dbReference type="NCBI Taxonomy" id="1070528"/>
    <lineage>
        <taxon>unclassified sequences</taxon>
        <taxon>metagenomes</taxon>
        <taxon>organismal metagenomes</taxon>
    </lineage>
</organism>
<reference evidence="1" key="1">
    <citation type="submission" date="2020-03" db="EMBL/GenBank/DDBJ databases">
        <title>The deep terrestrial virosphere.</title>
        <authorList>
            <person name="Holmfeldt K."/>
            <person name="Nilsson E."/>
            <person name="Simone D."/>
            <person name="Lopez-Fernandez M."/>
            <person name="Wu X."/>
            <person name="de Brujin I."/>
            <person name="Lundin D."/>
            <person name="Andersson A."/>
            <person name="Bertilsson S."/>
            <person name="Dopson M."/>
        </authorList>
    </citation>
    <scope>NUCLEOTIDE SEQUENCE</scope>
    <source>
        <strain evidence="1">TM448B03686</strain>
    </source>
</reference>
<dbReference type="AlphaFoldDB" id="A0A6M3Y0M7"/>
<name>A0A6M3Y0M7_9ZZZZ</name>
<sequence length="288" mass="33476">MSFWDFFKQSICSRELNTIKDLKDANIAIGLANKSLSEEIDKLKKDWNSLFESNNDLQEIINSLTMQLNSKTFVNELPSCFERSTKNYKGNAFVSTKRGDFEWTYKKASDGLALSPFMDEMLEKAKIKETDSAKQVFDKILGVEQKFVNYLLDVNQYGKGEVWNQPFFEWVTKASDCESSAMRVVSCFEYYQLKYGRFVDAFAFVGTGLFNKQFGHGFPCIIIDYLEMPEGESAKDFLIDNLYIGEATLNAVIPSRELNLVKENYDLSWGCFSFWHNFFLKEELKWWK</sequence>
<dbReference type="EMBL" id="MT145033">
    <property type="protein sequence ID" value="QJI02818.1"/>
    <property type="molecule type" value="Genomic_DNA"/>
</dbReference>
<proteinExistence type="predicted"/>
<protein>
    <submittedName>
        <fullName evidence="1">Uncharacterized protein</fullName>
    </submittedName>
</protein>
<evidence type="ECO:0000313" key="1">
    <source>
        <dbReference type="EMBL" id="QJI02818.1"/>
    </source>
</evidence>
<accession>A0A6M3Y0M7</accession>